<dbReference type="OrthoDB" id="340608at2759"/>
<dbReference type="GO" id="GO:0008854">
    <property type="term" value="F:exodeoxyribonuclease V activity"/>
    <property type="evidence" value="ECO:0007669"/>
    <property type="project" value="UniProtKB-EC"/>
</dbReference>
<feature type="transmembrane region" description="Helical" evidence="6">
    <location>
        <begin position="230"/>
        <end position="251"/>
    </location>
</feature>
<evidence type="ECO:0000256" key="5">
    <source>
        <dbReference type="ARBA" id="ARBA00023136"/>
    </source>
</evidence>
<dbReference type="InterPro" id="IPR005045">
    <property type="entry name" value="CDC50/LEM3_fam"/>
</dbReference>
<comment type="similarity">
    <text evidence="2">Belongs to the CDC50/LEM3 family.</text>
</comment>
<accession>G0R2S6</accession>
<dbReference type="PANTHER" id="PTHR10926:SF0">
    <property type="entry name" value="CDC50, ISOFORM A"/>
    <property type="match status" value="1"/>
</dbReference>
<dbReference type="GO" id="GO:0005886">
    <property type="term" value="C:plasma membrane"/>
    <property type="evidence" value="ECO:0007669"/>
    <property type="project" value="TreeGrafter"/>
</dbReference>
<proteinExistence type="inferred from homology"/>
<keyword evidence="3 6" id="KW-0812">Transmembrane</keyword>
<dbReference type="Proteomes" id="UP000008983">
    <property type="component" value="Unassembled WGS sequence"/>
</dbReference>
<keyword evidence="5 6" id="KW-0472">Membrane</keyword>
<evidence type="ECO:0000256" key="6">
    <source>
        <dbReference type="SAM" id="Phobius"/>
    </source>
</evidence>
<dbReference type="GeneID" id="14904294"/>
<keyword evidence="4 6" id="KW-1133">Transmembrane helix</keyword>
<name>G0R2S6_ICHMU</name>
<gene>
    <name evidence="7" type="ORF">IMG5_181270</name>
</gene>
<dbReference type="PIRSF" id="PIRSF015840">
    <property type="entry name" value="DUF284_TM_euk"/>
    <property type="match status" value="1"/>
</dbReference>
<dbReference type="eggNOG" id="KOG2952">
    <property type="taxonomic scope" value="Eukaryota"/>
</dbReference>
<dbReference type="Pfam" id="PF03381">
    <property type="entry name" value="CDC50"/>
    <property type="match status" value="1"/>
</dbReference>
<dbReference type="GO" id="GO:0005794">
    <property type="term" value="C:Golgi apparatus"/>
    <property type="evidence" value="ECO:0007669"/>
    <property type="project" value="TreeGrafter"/>
</dbReference>
<feature type="non-terminal residue" evidence="7">
    <location>
        <position position="1"/>
    </location>
</feature>
<reference evidence="7 8" key="1">
    <citation type="submission" date="2011-07" db="EMBL/GenBank/DDBJ databases">
        <authorList>
            <person name="Coyne R."/>
            <person name="Brami D."/>
            <person name="Johnson J."/>
            <person name="Hostetler J."/>
            <person name="Hannick L."/>
            <person name="Clark T."/>
            <person name="Cassidy-Hanley D."/>
            <person name="Inman J."/>
        </authorList>
    </citation>
    <scope>NUCLEOTIDE SEQUENCE [LARGE SCALE GENOMIC DNA]</scope>
    <source>
        <strain evidence="7 8">G5</strain>
    </source>
</reference>
<dbReference type="EC" id="3.1.11.5" evidence="7"/>
<dbReference type="STRING" id="857967.G0R2S6"/>
<keyword evidence="8" id="KW-1185">Reference proteome</keyword>
<dbReference type="InParanoid" id="G0R2S6"/>
<evidence type="ECO:0000256" key="3">
    <source>
        <dbReference type="ARBA" id="ARBA00022692"/>
    </source>
</evidence>
<evidence type="ECO:0000256" key="4">
    <source>
        <dbReference type="ARBA" id="ARBA00022989"/>
    </source>
</evidence>
<dbReference type="PANTHER" id="PTHR10926">
    <property type="entry name" value="CELL CYCLE CONTROL PROTEIN 50"/>
    <property type="match status" value="1"/>
</dbReference>
<organism evidence="7 8">
    <name type="scientific">Ichthyophthirius multifiliis</name>
    <name type="common">White spot disease agent</name>
    <name type="synonym">Ich</name>
    <dbReference type="NCBI Taxonomy" id="5932"/>
    <lineage>
        <taxon>Eukaryota</taxon>
        <taxon>Sar</taxon>
        <taxon>Alveolata</taxon>
        <taxon>Ciliophora</taxon>
        <taxon>Intramacronucleata</taxon>
        <taxon>Oligohymenophorea</taxon>
        <taxon>Hymenostomatida</taxon>
        <taxon>Ophryoglenina</taxon>
        <taxon>Ichthyophthirius</taxon>
    </lineage>
</organism>
<evidence type="ECO:0000256" key="2">
    <source>
        <dbReference type="ARBA" id="ARBA00009457"/>
    </source>
</evidence>
<dbReference type="GO" id="GO:0005783">
    <property type="term" value="C:endoplasmic reticulum"/>
    <property type="evidence" value="ECO:0007669"/>
    <property type="project" value="TreeGrafter"/>
</dbReference>
<sequence length="267" mass="31836">NSQIKEYTLQNYDQNTNCDKILKKCQIRIKLNQKFNQPVYIFYEISNFSQQNRVFMKSRSDLQLQGEYVSDSKLRKQCSPAITNKDLGKTEQYFFEGQNLNQEDIAYPCGLIAKYFFNDNYQIYDLQNKNKQISIQKTDIVWPSDLEHKYKINKKELDKYWYDTLDENFIEWMKPSSFSSFRKIWGKINQDLNQGEYDILIDDFWNTQFFKGHKSLLLSTKDIFGGKNIFLQYAFIVVGFIQILLSLVLFVKIMRTDKNFIQISGDK</sequence>
<keyword evidence="7" id="KW-0378">Hydrolase</keyword>
<protein>
    <submittedName>
        <fullName evidence="7">Ligand-effect modulator 3 LEM3 family protein, putative</fullName>
        <ecNumber evidence="7">3.1.11.5</ecNumber>
    </submittedName>
</protein>
<evidence type="ECO:0000313" key="8">
    <source>
        <dbReference type="Proteomes" id="UP000008983"/>
    </source>
</evidence>
<evidence type="ECO:0000313" key="7">
    <source>
        <dbReference type="EMBL" id="EGR28198.1"/>
    </source>
</evidence>
<dbReference type="EMBL" id="GL984282">
    <property type="protein sequence ID" value="EGR28198.1"/>
    <property type="molecule type" value="Genomic_DNA"/>
</dbReference>
<dbReference type="AlphaFoldDB" id="G0R2S6"/>
<evidence type="ECO:0000256" key="1">
    <source>
        <dbReference type="ARBA" id="ARBA00004141"/>
    </source>
</evidence>
<dbReference type="OMA" id="ENWVGPR"/>
<comment type="subcellular location">
    <subcellularLocation>
        <location evidence="1">Membrane</location>
        <topology evidence="1">Multi-pass membrane protein</topology>
    </subcellularLocation>
</comment>
<dbReference type="RefSeq" id="XP_004027543.1">
    <property type="nucleotide sequence ID" value="XM_004027494.1"/>
</dbReference>